<evidence type="ECO:0000313" key="2">
    <source>
        <dbReference type="EMBL" id="EKC67622.1"/>
    </source>
</evidence>
<dbReference type="AlphaFoldDB" id="K1T3S2"/>
<reference evidence="2" key="1">
    <citation type="journal article" date="2013" name="Environ. Microbiol.">
        <title>Microbiota from the distal guts of lean and obese adolescents exhibit partial functional redundancy besides clear differences in community structure.</title>
        <authorList>
            <person name="Ferrer M."/>
            <person name="Ruiz A."/>
            <person name="Lanza F."/>
            <person name="Haange S.B."/>
            <person name="Oberbach A."/>
            <person name="Till H."/>
            <person name="Bargiela R."/>
            <person name="Campoy C."/>
            <person name="Segura M.T."/>
            <person name="Richter M."/>
            <person name="von Bergen M."/>
            <person name="Seifert J."/>
            <person name="Suarez A."/>
        </authorList>
    </citation>
    <scope>NUCLEOTIDE SEQUENCE</scope>
</reference>
<accession>K1T3S2</accession>
<protein>
    <submittedName>
        <fullName evidence="2">Family 1 phosphorylase-like purine phosphorylase</fullName>
    </submittedName>
</protein>
<dbReference type="Pfam" id="PF01048">
    <property type="entry name" value="PNP_UDP_1"/>
    <property type="match status" value="1"/>
</dbReference>
<organism evidence="2">
    <name type="scientific">human gut metagenome</name>
    <dbReference type="NCBI Taxonomy" id="408170"/>
    <lineage>
        <taxon>unclassified sequences</taxon>
        <taxon>metagenomes</taxon>
        <taxon>organismal metagenomes</taxon>
    </lineage>
</organism>
<dbReference type="InterPro" id="IPR035994">
    <property type="entry name" value="Nucleoside_phosphorylase_sf"/>
</dbReference>
<dbReference type="Gene3D" id="3.40.50.1580">
    <property type="entry name" value="Nucleoside phosphorylase domain"/>
    <property type="match status" value="1"/>
</dbReference>
<dbReference type="SUPFAM" id="SSF53167">
    <property type="entry name" value="Purine and uridine phosphorylases"/>
    <property type="match status" value="1"/>
</dbReference>
<evidence type="ECO:0000259" key="1">
    <source>
        <dbReference type="Pfam" id="PF01048"/>
    </source>
</evidence>
<feature type="non-terminal residue" evidence="2">
    <location>
        <position position="1"/>
    </location>
</feature>
<proteinExistence type="predicted"/>
<feature type="domain" description="Nucleoside phosphorylase" evidence="1">
    <location>
        <begin position="41"/>
        <end position="102"/>
    </location>
</feature>
<comment type="caution">
    <text evidence="2">The sequence shown here is derived from an EMBL/GenBank/DDBJ whole genome shotgun (WGS) entry which is preliminary data.</text>
</comment>
<name>K1T3S2_9ZZZZ</name>
<dbReference type="EMBL" id="AJWY01006158">
    <property type="protein sequence ID" value="EKC67622.1"/>
    <property type="molecule type" value="Genomic_DNA"/>
</dbReference>
<sequence>PLPVDGNDVKNNFYDNPTSVPPLFRSVASDTVAVAGTPVRAESAACIENMEGAGFFAVCGALGVSFAELRCISNYIGEERGRWRIAEAVGRLAEDVGRFIDAVREWS</sequence>
<dbReference type="GO" id="GO:0009116">
    <property type="term" value="P:nucleoside metabolic process"/>
    <property type="evidence" value="ECO:0007669"/>
    <property type="project" value="InterPro"/>
</dbReference>
<gene>
    <name evidence="2" type="ORF">LEA_09206</name>
</gene>
<dbReference type="InterPro" id="IPR000845">
    <property type="entry name" value="Nucleoside_phosphorylase_d"/>
</dbReference>
<dbReference type="GO" id="GO:0003824">
    <property type="term" value="F:catalytic activity"/>
    <property type="evidence" value="ECO:0007669"/>
    <property type="project" value="InterPro"/>
</dbReference>